<dbReference type="GO" id="GO:0006412">
    <property type="term" value="P:translation"/>
    <property type="evidence" value="ECO:0007669"/>
    <property type="project" value="UniProtKB-UniRule"/>
</dbReference>
<comment type="catalytic activity">
    <reaction evidence="1">
        <text>L-glutamyl-tRNA(Gln) + L-glutamine + ATP + H2O = L-glutaminyl-tRNA(Gln) + L-glutamate + ADP + phosphate + H(+)</text>
        <dbReference type="Rhea" id="RHEA:17521"/>
        <dbReference type="Rhea" id="RHEA-COMP:9681"/>
        <dbReference type="Rhea" id="RHEA-COMP:9684"/>
        <dbReference type="ChEBI" id="CHEBI:15377"/>
        <dbReference type="ChEBI" id="CHEBI:15378"/>
        <dbReference type="ChEBI" id="CHEBI:29985"/>
        <dbReference type="ChEBI" id="CHEBI:30616"/>
        <dbReference type="ChEBI" id="CHEBI:43474"/>
        <dbReference type="ChEBI" id="CHEBI:58359"/>
        <dbReference type="ChEBI" id="CHEBI:78520"/>
        <dbReference type="ChEBI" id="CHEBI:78521"/>
        <dbReference type="ChEBI" id="CHEBI:456216"/>
    </reaction>
</comment>
<dbReference type="Pfam" id="PF02686">
    <property type="entry name" value="GatC"/>
    <property type="match status" value="1"/>
</dbReference>
<accession>A0A955LKJ4</accession>
<dbReference type="GO" id="GO:0070681">
    <property type="term" value="P:glutaminyl-tRNAGln biosynthesis via transamidation"/>
    <property type="evidence" value="ECO:0007669"/>
    <property type="project" value="TreeGrafter"/>
</dbReference>
<dbReference type="InterPro" id="IPR003837">
    <property type="entry name" value="GatC"/>
</dbReference>
<gene>
    <name evidence="1 2" type="primary">gatC</name>
    <name evidence="2" type="ORF">KC614_03180</name>
</gene>
<dbReference type="EMBL" id="JAGQKZ010000025">
    <property type="protein sequence ID" value="MCA9392179.1"/>
    <property type="molecule type" value="Genomic_DNA"/>
</dbReference>
<organism evidence="2 3">
    <name type="scientific">candidate division WWE3 bacterium</name>
    <dbReference type="NCBI Taxonomy" id="2053526"/>
    <lineage>
        <taxon>Bacteria</taxon>
        <taxon>Katanobacteria</taxon>
    </lineage>
</organism>
<comment type="caution">
    <text evidence="2">The sequence shown here is derived from an EMBL/GenBank/DDBJ whole genome shotgun (WGS) entry which is preliminary data.</text>
</comment>
<dbReference type="SUPFAM" id="SSF141000">
    <property type="entry name" value="Glu-tRNAGln amidotransferase C subunit"/>
    <property type="match status" value="1"/>
</dbReference>
<dbReference type="GO" id="GO:0050567">
    <property type="term" value="F:glutaminyl-tRNA synthase (glutamine-hydrolyzing) activity"/>
    <property type="evidence" value="ECO:0007669"/>
    <property type="project" value="UniProtKB-UniRule"/>
</dbReference>
<comment type="similarity">
    <text evidence="1">Belongs to the GatC family.</text>
</comment>
<comment type="subunit">
    <text evidence="1">Heterotrimer of A, B and C subunits.</text>
</comment>
<dbReference type="AlphaFoldDB" id="A0A955LKJ4"/>
<proteinExistence type="inferred from homology"/>
<dbReference type="Gene3D" id="1.10.20.60">
    <property type="entry name" value="Glu-tRNAGln amidotransferase C subunit, N-terminal domain"/>
    <property type="match status" value="1"/>
</dbReference>
<keyword evidence="1" id="KW-0436">Ligase</keyword>
<dbReference type="NCBIfam" id="TIGR00135">
    <property type="entry name" value="gatC"/>
    <property type="match status" value="1"/>
</dbReference>
<protein>
    <recommendedName>
        <fullName evidence="1">Aspartyl/glutamyl-tRNA(Asn/Gln) amidotransferase subunit C</fullName>
        <shortName evidence="1">Asp/Glu-ADT subunit C</shortName>
        <ecNumber evidence="1">6.3.5.-</ecNumber>
    </recommendedName>
</protein>
<keyword evidence="1" id="KW-0648">Protein biosynthesis</keyword>
<keyword evidence="1" id="KW-0547">Nucleotide-binding</keyword>
<dbReference type="PANTHER" id="PTHR15004">
    <property type="entry name" value="GLUTAMYL-TRNA(GLN) AMIDOTRANSFERASE SUBUNIT C, MITOCHONDRIAL"/>
    <property type="match status" value="1"/>
</dbReference>
<comment type="catalytic activity">
    <reaction evidence="1">
        <text>L-aspartyl-tRNA(Asn) + L-glutamine + ATP + H2O = L-asparaginyl-tRNA(Asn) + L-glutamate + ADP + phosphate + 2 H(+)</text>
        <dbReference type="Rhea" id="RHEA:14513"/>
        <dbReference type="Rhea" id="RHEA-COMP:9674"/>
        <dbReference type="Rhea" id="RHEA-COMP:9677"/>
        <dbReference type="ChEBI" id="CHEBI:15377"/>
        <dbReference type="ChEBI" id="CHEBI:15378"/>
        <dbReference type="ChEBI" id="CHEBI:29985"/>
        <dbReference type="ChEBI" id="CHEBI:30616"/>
        <dbReference type="ChEBI" id="CHEBI:43474"/>
        <dbReference type="ChEBI" id="CHEBI:58359"/>
        <dbReference type="ChEBI" id="CHEBI:78515"/>
        <dbReference type="ChEBI" id="CHEBI:78516"/>
        <dbReference type="ChEBI" id="CHEBI:456216"/>
    </reaction>
</comment>
<dbReference type="Proteomes" id="UP000751518">
    <property type="component" value="Unassembled WGS sequence"/>
</dbReference>
<reference evidence="2" key="1">
    <citation type="submission" date="2020-04" db="EMBL/GenBank/DDBJ databases">
        <authorList>
            <person name="Zhang T."/>
        </authorList>
    </citation>
    <scope>NUCLEOTIDE SEQUENCE</scope>
    <source>
        <strain evidence="2">HKST-UBA03</strain>
    </source>
</reference>
<dbReference type="GO" id="GO:0006450">
    <property type="term" value="P:regulation of translational fidelity"/>
    <property type="evidence" value="ECO:0007669"/>
    <property type="project" value="InterPro"/>
</dbReference>
<evidence type="ECO:0000256" key="1">
    <source>
        <dbReference type="HAMAP-Rule" id="MF_00122"/>
    </source>
</evidence>
<dbReference type="EC" id="6.3.5.-" evidence="1"/>
<reference evidence="2" key="2">
    <citation type="journal article" date="2021" name="Microbiome">
        <title>Successional dynamics and alternative stable states in a saline activated sludge microbial community over 9 years.</title>
        <authorList>
            <person name="Wang Y."/>
            <person name="Ye J."/>
            <person name="Ju F."/>
            <person name="Liu L."/>
            <person name="Boyd J.A."/>
            <person name="Deng Y."/>
            <person name="Parks D.H."/>
            <person name="Jiang X."/>
            <person name="Yin X."/>
            <person name="Woodcroft B.J."/>
            <person name="Tyson G.W."/>
            <person name="Hugenholtz P."/>
            <person name="Polz M.F."/>
            <person name="Zhang T."/>
        </authorList>
    </citation>
    <scope>NUCLEOTIDE SEQUENCE</scope>
    <source>
        <strain evidence="2">HKST-UBA03</strain>
    </source>
</reference>
<evidence type="ECO:0000313" key="2">
    <source>
        <dbReference type="EMBL" id="MCA9392179.1"/>
    </source>
</evidence>
<keyword evidence="1" id="KW-0067">ATP-binding</keyword>
<dbReference type="GO" id="GO:0005524">
    <property type="term" value="F:ATP binding"/>
    <property type="evidence" value="ECO:0007669"/>
    <property type="project" value="UniProtKB-KW"/>
</dbReference>
<name>A0A955LKJ4_UNCKA</name>
<dbReference type="HAMAP" id="MF_00122">
    <property type="entry name" value="GatC"/>
    <property type="match status" value="1"/>
</dbReference>
<comment type="function">
    <text evidence="1">Allows the formation of correctly charged Asn-tRNA(Asn) or Gln-tRNA(Gln) through the transamidation of misacylated Asp-tRNA(Asn) or Glu-tRNA(Gln) in organisms which lack either or both of asparaginyl-tRNA or glutaminyl-tRNA synthetases. The reaction takes place in the presence of glutamine and ATP through an activated phospho-Asp-tRNA(Asn) or phospho-Glu-tRNA(Gln).</text>
</comment>
<sequence length="94" mass="10465">MRLDIDHVAKLAKLPLSKEEKELLEPQLNQIVNFIEKLNEVDTESVEPTFQVTGKTNELREDVVAEGLTQDQAIKNAPNADDGYIVTKGVFVDG</sequence>
<dbReference type="PANTHER" id="PTHR15004:SF0">
    <property type="entry name" value="GLUTAMYL-TRNA(GLN) AMIDOTRANSFERASE SUBUNIT C, MITOCHONDRIAL"/>
    <property type="match status" value="1"/>
</dbReference>
<dbReference type="InterPro" id="IPR036113">
    <property type="entry name" value="Asp/Glu-ADT_sf_sub_c"/>
</dbReference>
<evidence type="ECO:0000313" key="3">
    <source>
        <dbReference type="Proteomes" id="UP000751518"/>
    </source>
</evidence>